<evidence type="ECO:0008006" key="3">
    <source>
        <dbReference type="Google" id="ProtNLM"/>
    </source>
</evidence>
<dbReference type="Proteomes" id="UP000238164">
    <property type="component" value="Chromosome 1"/>
</dbReference>
<dbReference type="AlphaFoldDB" id="A0A2N9JFK1"/>
<evidence type="ECO:0000313" key="1">
    <source>
        <dbReference type="EMBL" id="SPD86894.1"/>
    </source>
</evidence>
<dbReference type="KEGG" id="mgg:MPLG2_1864"/>
<dbReference type="Pfam" id="PF06906">
    <property type="entry name" value="DUF1272"/>
    <property type="match status" value="1"/>
</dbReference>
<gene>
    <name evidence="1" type="ORF">MPLG2_1864</name>
</gene>
<dbReference type="OrthoDB" id="9808883at2"/>
<keyword evidence="2" id="KW-1185">Reference proteome</keyword>
<dbReference type="EMBL" id="LT985188">
    <property type="protein sequence ID" value="SPD86894.1"/>
    <property type="molecule type" value="Genomic_DNA"/>
</dbReference>
<accession>A0A2N9JFK1</accession>
<dbReference type="RefSeq" id="WP_105185747.1">
    <property type="nucleotide sequence ID" value="NZ_BAAAGO010000014.1"/>
</dbReference>
<dbReference type="InterPro" id="IPR010696">
    <property type="entry name" value="DUF1272"/>
</dbReference>
<sequence>MFDYRTNCERCGRDLAIDDHQVYVCSFECTWSADCAATFPDHGCPNCGGNLYLRPIRPRHLQSHQNGSGRLHSDCLLLAARSA</sequence>
<evidence type="ECO:0000313" key="2">
    <source>
        <dbReference type="Proteomes" id="UP000238164"/>
    </source>
</evidence>
<protein>
    <recommendedName>
        <fullName evidence="3">DUF1272 domain-containing protein</fullName>
    </recommendedName>
</protein>
<name>A0A2N9JFK1_9ACTN</name>
<organism evidence="1 2">
    <name type="scientific">Micropruina glycogenica</name>
    <dbReference type="NCBI Taxonomy" id="75385"/>
    <lineage>
        <taxon>Bacteria</taxon>
        <taxon>Bacillati</taxon>
        <taxon>Actinomycetota</taxon>
        <taxon>Actinomycetes</taxon>
        <taxon>Propionibacteriales</taxon>
        <taxon>Nocardioidaceae</taxon>
        <taxon>Micropruina</taxon>
    </lineage>
</organism>
<proteinExistence type="predicted"/>
<reference evidence="1 2" key="1">
    <citation type="submission" date="2018-02" db="EMBL/GenBank/DDBJ databases">
        <authorList>
            <person name="Cohen D.B."/>
            <person name="Kent A.D."/>
        </authorList>
    </citation>
    <scope>NUCLEOTIDE SEQUENCE [LARGE SCALE GENOMIC DNA]</scope>
    <source>
        <strain evidence="1">1</strain>
    </source>
</reference>